<dbReference type="Proteomes" id="UP000095728">
    <property type="component" value="Unassembled WGS sequence"/>
</dbReference>
<feature type="compositionally biased region" description="Polar residues" evidence="1">
    <location>
        <begin position="52"/>
        <end position="65"/>
    </location>
</feature>
<dbReference type="PANTHER" id="PTHR36819:SF1">
    <property type="entry name" value="REGULATOR OF PHOSPHOLIPASE D SRF1"/>
    <property type="match status" value="1"/>
</dbReference>
<evidence type="ECO:0000313" key="3">
    <source>
        <dbReference type="EMBL" id="OEJ83984.1"/>
    </source>
</evidence>
<keyword evidence="2" id="KW-0472">Membrane</keyword>
<comment type="caution">
    <text evidence="3">The sequence shown here is derived from an EMBL/GenBank/DDBJ whole genome shotgun (WGS) entry which is preliminary data.</text>
</comment>
<feature type="compositionally biased region" description="Basic and acidic residues" evidence="1">
    <location>
        <begin position="93"/>
        <end position="104"/>
    </location>
</feature>
<dbReference type="EMBL" id="LPNM01000008">
    <property type="protein sequence ID" value="OEJ83984.1"/>
    <property type="molecule type" value="Genomic_DNA"/>
</dbReference>
<feature type="transmembrane region" description="Helical" evidence="2">
    <location>
        <begin position="368"/>
        <end position="385"/>
    </location>
</feature>
<feature type="transmembrane region" description="Helical" evidence="2">
    <location>
        <begin position="326"/>
        <end position="348"/>
    </location>
</feature>
<keyword evidence="4" id="KW-1185">Reference proteome</keyword>
<keyword evidence="2" id="KW-0812">Transmembrane</keyword>
<dbReference type="GO" id="GO:0071944">
    <property type="term" value="C:cell periphery"/>
    <property type="evidence" value="ECO:0007669"/>
    <property type="project" value="TreeGrafter"/>
</dbReference>
<evidence type="ECO:0000256" key="2">
    <source>
        <dbReference type="SAM" id="Phobius"/>
    </source>
</evidence>
<feature type="transmembrane region" description="Helical" evidence="2">
    <location>
        <begin position="405"/>
        <end position="424"/>
    </location>
</feature>
<gene>
    <name evidence="3" type="ORF">AWRI3579_g2906</name>
</gene>
<feature type="compositionally biased region" description="Low complexity" evidence="1">
    <location>
        <begin position="32"/>
        <end position="44"/>
    </location>
</feature>
<dbReference type="OrthoDB" id="2589563at2759"/>
<feature type="region of interest" description="Disordered" evidence="1">
    <location>
        <begin position="1"/>
        <end position="65"/>
    </location>
</feature>
<organism evidence="3 4">
    <name type="scientific">Hanseniaspora osmophila</name>
    <dbReference type="NCBI Taxonomy" id="56408"/>
    <lineage>
        <taxon>Eukaryota</taxon>
        <taxon>Fungi</taxon>
        <taxon>Dikarya</taxon>
        <taxon>Ascomycota</taxon>
        <taxon>Saccharomycotina</taxon>
        <taxon>Saccharomycetes</taxon>
        <taxon>Saccharomycodales</taxon>
        <taxon>Saccharomycodaceae</taxon>
        <taxon>Hanseniaspora</taxon>
    </lineage>
</organism>
<name>A0A1E5RAQ3_9ASCO</name>
<dbReference type="AlphaFoldDB" id="A0A1E5RAQ3"/>
<accession>A0A1E5RAQ3</accession>
<reference evidence="4" key="1">
    <citation type="journal article" date="2016" name="Genome Announc.">
        <title>Genome sequences of three species of Hanseniaspora isolated from spontaneous wine fermentations.</title>
        <authorList>
            <person name="Sternes P.R."/>
            <person name="Lee D."/>
            <person name="Kutyna D.R."/>
            <person name="Borneman A.R."/>
        </authorList>
    </citation>
    <scope>NUCLEOTIDE SEQUENCE [LARGE SCALE GENOMIC DNA]</scope>
    <source>
        <strain evidence="4">AWRI3579</strain>
    </source>
</reference>
<sequence length="496" mass="55295">MAPNKNLEALESRDESENSSISQSHESTEVPTSNTKSSNTSGSDTKNKVDSENVSNTNNNHASTPALNSEVWLNSYSLNATTIPPFAVTAELTRERQESEHDPVAESQYLDQSREKAVITHTGGALNYSTAKDSLANTSTDPFLNSQNSVWGSFMTNVGSHTSYARNQTRALPLERKPNQVPEFEEKYTTPPESADESSFVNDLDSGSFRLNQFSKDEAGSTLDAQSIFADLNGSWGGQERLEAVLIAPGLKDQKFKNSKDKQEFQKNLKELRKVYYSSEKKTVGVKQANNKEKVATYFKQQYGVKKRRLIPQIKRTLFDNRYLPLFFRVSTIALCIIALGLASRIFINCKGNYPETDITIHQQPSTIMALVVNSIAIVYVVYIATDEFKGEPLGLRDPNGKLKIILLDLLFLLFCSANLALAFNSMYDAQWACHAGTDLTNRSPKLNYVCRKQKTLSAFLFIILCVWVLTFIIGIVRVVNKVGKFSQRGRVANSA</sequence>
<dbReference type="InParanoid" id="A0A1E5RAQ3"/>
<evidence type="ECO:0000313" key="4">
    <source>
        <dbReference type="Proteomes" id="UP000095728"/>
    </source>
</evidence>
<dbReference type="InterPro" id="IPR037737">
    <property type="entry name" value="Srf1"/>
</dbReference>
<dbReference type="GO" id="GO:0000324">
    <property type="term" value="C:fungal-type vacuole"/>
    <property type="evidence" value="ECO:0007669"/>
    <property type="project" value="TreeGrafter"/>
</dbReference>
<proteinExistence type="predicted"/>
<dbReference type="PANTHER" id="PTHR36819">
    <property type="entry name" value="REGULATOR OF PHOSPHOLIPASE D SRF1"/>
    <property type="match status" value="1"/>
</dbReference>
<keyword evidence="2" id="KW-1133">Transmembrane helix</keyword>
<dbReference type="FunCoup" id="A0A1E5RAQ3">
    <property type="interactions" value="24"/>
</dbReference>
<protein>
    <submittedName>
        <fullName evidence="3">Regulator of phospholipase D SRF1</fullName>
    </submittedName>
</protein>
<evidence type="ECO:0000256" key="1">
    <source>
        <dbReference type="SAM" id="MobiDB-lite"/>
    </source>
</evidence>
<feature type="transmembrane region" description="Helical" evidence="2">
    <location>
        <begin position="457"/>
        <end position="481"/>
    </location>
</feature>
<feature type="region of interest" description="Disordered" evidence="1">
    <location>
        <begin position="93"/>
        <end position="112"/>
    </location>
</feature>